<feature type="compositionally biased region" description="Low complexity" evidence="1">
    <location>
        <begin position="260"/>
        <end position="277"/>
    </location>
</feature>
<dbReference type="Pfam" id="PF00498">
    <property type="entry name" value="FHA"/>
    <property type="match status" value="1"/>
</dbReference>
<reference evidence="4" key="1">
    <citation type="journal article" date="2006" name="Science">
        <title>A virulence locus of Pseudomonas aeruginosa encodes a protein secretion apparatus.</title>
        <authorList>
            <person name="Mougous J.D."/>
            <person name="Cuff M.E."/>
            <person name="Raunser S."/>
            <person name="Shen A."/>
            <person name="Zhou M."/>
            <person name="Gifford C.A."/>
            <person name="Goodman A.L."/>
            <person name="Joachimiak G."/>
            <person name="Ordonez C.L."/>
            <person name="Lory S."/>
            <person name="Walz T."/>
            <person name="Joachimiak A."/>
            <person name="Mekalanos J.J."/>
        </authorList>
    </citation>
    <scope>NUCLEOTIDE SEQUENCE</scope>
</reference>
<dbReference type="InterPro" id="IPR000253">
    <property type="entry name" value="FHA_dom"/>
</dbReference>
<protein>
    <submittedName>
        <fullName evidence="4">Type VI secretion system-associated FHA domain protein TagH</fullName>
    </submittedName>
</protein>
<accession>A0A9U5GQP1</accession>
<proteinExistence type="predicted"/>
<organism evidence="3 4">
    <name type="scientific">Derxia gummosa DSM 723</name>
    <dbReference type="NCBI Taxonomy" id="1121388"/>
    <lineage>
        <taxon>Bacteria</taxon>
        <taxon>Pseudomonadati</taxon>
        <taxon>Pseudomonadota</taxon>
        <taxon>Betaproteobacteria</taxon>
        <taxon>Burkholderiales</taxon>
        <taxon>Alcaligenaceae</taxon>
        <taxon>Derxia</taxon>
    </lineage>
</organism>
<dbReference type="SUPFAM" id="SSF49879">
    <property type="entry name" value="SMAD/FHA domain"/>
    <property type="match status" value="1"/>
</dbReference>
<dbReference type="Proteomes" id="UP000675920">
    <property type="component" value="Unplaced"/>
</dbReference>
<feature type="compositionally biased region" description="Pro residues" evidence="1">
    <location>
        <begin position="278"/>
        <end position="295"/>
    </location>
</feature>
<feature type="domain" description="FHA" evidence="2">
    <location>
        <begin position="27"/>
        <end position="77"/>
    </location>
</feature>
<evidence type="ECO:0000313" key="3">
    <source>
        <dbReference type="Proteomes" id="UP000675920"/>
    </source>
</evidence>
<keyword evidence="3" id="KW-1185">Reference proteome</keyword>
<evidence type="ECO:0000256" key="1">
    <source>
        <dbReference type="SAM" id="MobiDB-lite"/>
    </source>
</evidence>
<dbReference type="Pfam" id="PF20232">
    <property type="entry name" value="T6SS_FHA_C"/>
    <property type="match status" value="1"/>
</dbReference>
<gene>
    <name evidence="4" type="primary">tagH</name>
</gene>
<sequence length="626" mass="63945">MITLTVLSHNGSPLVQPLSADFDELGGSIGRADTNRLVLPDPQREISRQHASVVYRNGGYALLDSGSNPVLVNGAPVGNGREVPIRLGDEITIGGYLLRVDEPARDPFTSLGFGPTGLGVGKAAAVRSDGVAPGGGIRASVPPASPSRIPDDWDPFGAEPPRPVVSVSAVPPAGLADLGRREESSLDALFGLGSGGGDLLGELDRTLGLGTGPNTARSDDPLLSLTAVTAATPAGAVADHASVLSEAFRPPIAVRDEAHPAGVSANGSSGGAAASPSSAPPLPSAPFTPIPPTQHPAPADAVLSWGEGGDARTVIRSRGAAPSLPPAPMTGALPEDFLTDVGGPAISPAAFAAQPAAPLVAEAGGPSGDFDLKAIPASPAIGPARLPPSPPVPSNEAGNPTRSIVSAPPAAAADASPVAHPAPPSATDPLLDALRAGLGLSDLPAALTPEVMHLLGSLVREATSGTLDLLAARAVLKREFRAEVTMIVTRDNNPLKFSPSVDVALGHLLRPPAHGFMPVVDAMRDAQNDLRAHQFGVVAGMRAALEGVLARFDPAALEARIVQKSRLGALLPSTRKAQLWELFQQLYSQLSTEAADDFNALFGKAFLRAYESHSDELADARRKDAK</sequence>
<evidence type="ECO:0000259" key="2">
    <source>
        <dbReference type="PROSITE" id="PS50006"/>
    </source>
</evidence>
<reference evidence="4" key="2">
    <citation type="journal article" date="2007" name="Microbiology">
        <title>In vivo expression technology identifies a type VI secretion system locus in Burkholderia pseudomallei that is induced upon invasion of macrophages.</title>
        <authorList>
            <person name="Shalom G."/>
            <person name="Shaw J.G."/>
            <person name="Thomas M.S."/>
        </authorList>
    </citation>
    <scope>NUCLEOTIDE SEQUENCE</scope>
</reference>
<name>A0A9U5GQP1_9BURK</name>
<dbReference type="SMART" id="SM00240">
    <property type="entry name" value="FHA"/>
    <property type="match status" value="1"/>
</dbReference>
<evidence type="ECO:0000313" key="4">
    <source>
        <dbReference type="RefSeq" id="WP_028310737.1"/>
    </source>
</evidence>
<feature type="region of interest" description="Disordered" evidence="1">
    <location>
        <begin position="260"/>
        <end position="305"/>
    </location>
</feature>
<dbReference type="RefSeq" id="WP_028310737.1">
    <property type="nucleotide sequence ID" value="NZ_AXWS01000007.1"/>
</dbReference>
<dbReference type="CDD" id="cd00060">
    <property type="entry name" value="FHA"/>
    <property type="match status" value="1"/>
</dbReference>
<feature type="compositionally biased region" description="Low complexity" evidence="1">
    <location>
        <begin position="406"/>
        <end position="419"/>
    </location>
</feature>
<dbReference type="AlphaFoldDB" id="A0A9U5GQP1"/>
<reference evidence="4" key="3">
    <citation type="submission" date="2025-08" db="UniProtKB">
        <authorList>
            <consortium name="RefSeq"/>
        </authorList>
    </citation>
    <scope>IDENTIFICATION</scope>
</reference>
<dbReference type="Gene3D" id="2.60.200.20">
    <property type="match status" value="1"/>
</dbReference>
<dbReference type="InterPro" id="IPR008984">
    <property type="entry name" value="SMAD_FHA_dom_sf"/>
</dbReference>
<dbReference type="NCBIfam" id="TIGR03354">
    <property type="entry name" value="VI_FHA"/>
    <property type="match status" value="1"/>
</dbReference>
<feature type="region of interest" description="Disordered" evidence="1">
    <location>
        <begin position="370"/>
        <end position="426"/>
    </location>
</feature>
<dbReference type="InterPro" id="IPR046883">
    <property type="entry name" value="T6SS_FHA_C"/>
</dbReference>
<dbReference type="PROSITE" id="PS50006">
    <property type="entry name" value="FHA_DOMAIN"/>
    <property type="match status" value="1"/>
</dbReference>
<dbReference type="InterPro" id="IPR017735">
    <property type="entry name" value="T6SS_FHA"/>
</dbReference>